<dbReference type="GO" id="GO:0003678">
    <property type="term" value="F:DNA helicase activity"/>
    <property type="evidence" value="ECO:0007669"/>
    <property type="project" value="UniProtKB-EC"/>
</dbReference>
<feature type="compositionally biased region" description="Acidic residues" evidence="5">
    <location>
        <begin position="388"/>
        <end position="402"/>
    </location>
</feature>
<evidence type="ECO:0000313" key="7">
    <source>
        <dbReference type="EMBL" id="MFC5379809.1"/>
    </source>
</evidence>
<feature type="domain" description="Helicase ATP-binding" evidence="6">
    <location>
        <begin position="28"/>
        <end position="312"/>
    </location>
</feature>
<dbReference type="EMBL" id="JBHSLD010000004">
    <property type="protein sequence ID" value="MFC5379809.1"/>
    <property type="molecule type" value="Genomic_DNA"/>
</dbReference>
<comment type="similarity">
    <text evidence="4">Belongs to the helicase family. DinG subfamily.</text>
</comment>
<dbReference type="InterPro" id="IPR014013">
    <property type="entry name" value="Helic_SF1/SF2_ATP-bd_DinG/Rad3"/>
</dbReference>
<sequence>MSEASVQEAEATDPASESVDAEAARLLGALVRATGGTPREGQERMARAVAAAVEDSRHLLVQAGTGTGKSWGYLVPAVAAAVRRGQGVVIATSTLALQGQLVRHDLPRLADALERELGRRPTWQLVKGRNNYVCRHRLAGGGEEEDDALSLWGSDDLGAGPRTSLEVQVARARAWAETTDTGDRDDLVPGVSDRAWRAVSVSARECLGAQRCPEAGECYSEAARIRARTVDVVVTNHALLAIDAMEGLQTLPPHDVVVVDEAHDLVDRVTATLASDLSAGVVRTTAAAARRAGAAAGDVRDLEDAGEALDRALGALPPGRLPDGAPASLQDALLLLATAARAALRSLPKDKGPDAAAGAQAGRAALLEVAGTAERMAGVPLVRRAEPETDEGSDEPGEEDAAPPDAPAGTDVVWVESDERRGHVVHAAPLSVAGLLRSRLFDSRTVVATSATLVGPGGFDALARRLGLGRGGWRGLDVGSPFDYGRQAILYVAAHLPAPGRDGHGAPLWDELVALVEAAGGRTLGLFSSRRAATTAAEIVRERTDLPVLCQGDDVVPTLVRQFADDPRACLFGTLGLWQGVDVPGPSCSLVVLDRVPFPRPDDPLAQARTEAVEATGGSGFMTVSVAHAATLLAQGAGRLVRSSDDRGVVAVLDPRVATKRYGQALLSALPPMWRTTDRATALAALRRLDGAATRTGTTA</sequence>
<dbReference type="InterPro" id="IPR006555">
    <property type="entry name" value="ATP-dep_Helicase_C"/>
</dbReference>
<evidence type="ECO:0000256" key="1">
    <source>
        <dbReference type="ARBA" id="ARBA00022741"/>
    </source>
</evidence>
<evidence type="ECO:0000256" key="2">
    <source>
        <dbReference type="ARBA" id="ARBA00022801"/>
    </source>
</evidence>
<evidence type="ECO:0000256" key="3">
    <source>
        <dbReference type="ARBA" id="ARBA00022840"/>
    </source>
</evidence>
<reference evidence="8" key="1">
    <citation type="journal article" date="2019" name="Int. J. Syst. Evol. Microbiol.">
        <title>The Global Catalogue of Microorganisms (GCM) 10K type strain sequencing project: providing services to taxonomists for standard genome sequencing and annotation.</title>
        <authorList>
            <consortium name="The Broad Institute Genomics Platform"/>
            <consortium name="The Broad Institute Genome Sequencing Center for Infectious Disease"/>
            <person name="Wu L."/>
            <person name="Ma J."/>
        </authorList>
    </citation>
    <scope>NUCLEOTIDE SEQUENCE [LARGE SCALE GENOMIC DNA]</scope>
    <source>
        <strain evidence="8">CCUG 43114</strain>
    </source>
</reference>
<name>A0ABW0GJ50_9MICO</name>
<accession>A0ABW0GJ50</accession>
<evidence type="ECO:0000256" key="5">
    <source>
        <dbReference type="SAM" id="MobiDB-lite"/>
    </source>
</evidence>
<evidence type="ECO:0000256" key="4">
    <source>
        <dbReference type="ARBA" id="ARBA00038058"/>
    </source>
</evidence>
<keyword evidence="7" id="KW-0347">Helicase</keyword>
<keyword evidence="3" id="KW-0067">ATP-binding</keyword>
<evidence type="ECO:0000313" key="8">
    <source>
        <dbReference type="Proteomes" id="UP001596122"/>
    </source>
</evidence>
<feature type="region of interest" description="Disordered" evidence="5">
    <location>
        <begin position="378"/>
        <end position="410"/>
    </location>
</feature>
<proteinExistence type="inferred from homology"/>
<dbReference type="PANTHER" id="PTHR11472">
    <property type="entry name" value="DNA REPAIR DEAD HELICASE RAD3/XP-D SUBFAMILY MEMBER"/>
    <property type="match status" value="1"/>
</dbReference>
<dbReference type="PANTHER" id="PTHR11472:SF34">
    <property type="entry name" value="REGULATOR OF TELOMERE ELONGATION HELICASE 1"/>
    <property type="match status" value="1"/>
</dbReference>
<protein>
    <submittedName>
        <fullName evidence="7">ATP-dependent DNA helicase</fullName>
        <ecNumber evidence="7">3.6.4.12</ecNumber>
    </submittedName>
</protein>
<dbReference type="InterPro" id="IPR045028">
    <property type="entry name" value="DinG/Rad3-like"/>
</dbReference>
<dbReference type="SUPFAM" id="SSF52540">
    <property type="entry name" value="P-loop containing nucleoside triphosphate hydrolases"/>
    <property type="match status" value="1"/>
</dbReference>
<dbReference type="Pfam" id="PF13307">
    <property type="entry name" value="Helicase_C_2"/>
    <property type="match status" value="1"/>
</dbReference>
<dbReference type="EC" id="3.6.4.12" evidence="7"/>
<organism evidence="7 8">
    <name type="scientific">Aquipuribacter nitratireducens</name>
    <dbReference type="NCBI Taxonomy" id="650104"/>
    <lineage>
        <taxon>Bacteria</taxon>
        <taxon>Bacillati</taxon>
        <taxon>Actinomycetota</taxon>
        <taxon>Actinomycetes</taxon>
        <taxon>Micrococcales</taxon>
        <taxon>Intrasporangiaceae</taxon>
        <taxon>Aquipuribacter</taxon>
    </lineage>
</organism>
<dbReference type="SMART" id="SM00491">
    <property type="entry name" value="HELICc2"/>
    <property type="match status" value="1"/>
</dbReference>
<dbReference type="InterPro" id="IPR027417">
    <property type="entry name" value="P-loop_NTPase"/>
</dbReference>
<gene>
    <name evidence="7" type="ORF">ACFPJ6_03290</name>
</gene>
<comment type="caution">
    <text evidence="7">The sequence shown here is derived from an EMBL/GenBank/DDBJ whole genome shotgun (WGS) entry which is preliminary data.</text>
</comment>
<keyword evidence="2 7" id="KW-0378">Hydrolase</keyword>
<keyword evidence="8" id="KW-1185">Reference proteome</keyword>
<evidence type="ECO:0000259" key="6">
    <source>
        <dbReference type="PROSITE" id="PS51193"/>
    </source>
</evidence>
<dbReference type="GO" id="GO:0016787">
    <property type="term" value="F:hydrolase activity"/>
    <property type="evidence" value="ECO:0007669"/>
    <property type="project" value="UniProtKB-KW"/>
</dbReference>
<keyword evidence="1" id="KW-0547">Nucleotide-binding</keyword>
<dbReference type="RefSeq" id="WP_340269035.1">
    <property type="nucleotide sequence ID" value="NZ_JBBEOG010000003.1"/>
</dbReference>
<dbReference type="Proteomes" id="UP001596122">
    <property type="component" value="Unassembled WGS sequence"/>
</dbReference>
<dbReference type="PROSITE" id="PS51193">
    <property type="entry name" value="HELICASE_ATP_BIND_2"/>
    <property type="match status" value="1"/>
</dbReference>
<dbReference type="Gene3D" id="3.40.50.300">
    <property type="entry name" value="P-loop containing nucleotide triphosphate hydrolases"/>
    <property type="match status" value="2"/>
</dbReference>